<keyword evidence="2" id="KW-0645">Protease</keyword>
<keyword evidence="4" id="KW-0862">Zinc</keyword>
<keyword evidence="10" id="KW-1185">Reference proteome</keyword>
<dbReference type="PANTHER" id="PTHR43690">
    <property type="entry name" value="NARDILYSIN"/>
    <property type="match status" value="1"/>
</dbReference>
<evidence type="ECO:0000256" key="5">
    <source>
        <dbReference type="ARBA" id="ARBA00023049"/>
    </source>
</evidence>
<feature type="signal peptide" evidence="6">
    <location>
        <begin position="1"/>
        <end position="18"/>
    </location>
</feature>
<dbReference type="Pfam" id="PF05193">
    <property type="entry name" value="Peptidase_M16_C"/>
    <property type="match status" value="1"/>
</dbReference>
<dbReference type="InterPro" id="IPR050626">
    <property type="entry name" value="Peptidase_M16"/>
</dbReference>
<evidence type="ECO:0000256" key="2">
    <source>
        <dbReference type="ARBA" id="ARBA00022670"/>
    </source>
</evidence>
<dbReference type="GO" id="GO:0046872">
    <property type="term" value="F:metal ion binding"/>
    <property type="evidence" value="ECO:0007669"/>
    <property type="project" value="InterPro"/>
</dbReference>
<evidence type="ECO:0000256" key="1">
    <source>
        <dbReference type="ARBA" id="ARBA00007261"/>
    </source>
</evidence>
<keyword evidence="6" id="KW-0732">Signal</keyword>
<reference evidence="9 10" key="1">
    <citation type="submission" date="2019-05" db="EMBL/GenBank/DDBJ databases">
        <title>Pseudomonas sp. SC006 isolated from lettuce that can produce HBGAs.</title>
        <authorList>
            <person name="Wang D."/>
            <person name="Liao N."/>
            <person name="Liu D."/>
            <person name="Zhang Z."/>
            <person name="Zou S."/>
        </authorList>
    </citation>
    <scope>NUCLEOTIDE SEQUENCE [LARGE SCALE GENOMIC DNA]</scope>
    <source>
        <strain evidence="9 10">SC006</strain>
    </source>
</reference>
<dbReference type="GO" id="GO:0006508">
    <property type="term" value="P:proteolysis"/>
    <property type="evidence" value="ECO:0007669"/>
    <property type="project" value="UniProtKB-KW"/>
</dbReference>
<evidence type="ECO:0000313" key="10">
    <source>
        <dbReference type="Proteomes" id="UP000309819"/>
    </source>
</evidence>
<dbReference type="PROSITE" id="PS51257">
    <property type="entry name" value="PROKAR_LIPOPROTEIN"/>
    <property type="match status" value="1"/>
</dbReference>
<feature type="domain" description="Peptidase M16 N-terminal" evidence="7">
    <location>
        <begin position="56"/>
        <end position="163"/>
    </location>
</feature>
<keyword evidence="3" id="KW-0378">Hydrolase</keyword>
<dbReference type="Proteomes" id="UP000309819">
    <property type="component" value="Unassembled WGS sequence"/>
</dbReference>
<dbReference type="AlphaFoldDB" id="A0A5R8Z7V5"/>
<comment type="caution">
    <text evidence="9">The sequence shown here is derived from an EMBL/GenBank/DDBJ whole genome shotgun (WGS) entry which is preliminary data.</text>
</comment>
<proteinExistence type="inferred from homology"/>
<name>A0A5R8Z7V5_9PSED</name>
<dbReference type="EMBL" id="VAUO01000003">
    <property type="protein sequence ID" value="TLP61868.1"/>
    <property type="molecule type" value="Genomic_DNA"/>
</dbReference>
<dbReference type="InterPro" id="IPR011249">
    <property type="entry name" value="Metalloenz_LuxS/M16"/>
</dbReference>
<dbReference type="InterPro" id="IPR007863">
    <property type="entry name" value="Peptidase_M16_C"/>
</dbReference>
<dbReference type="SUPFAM" id="SSF63411">
    <property type="entry name" value="LuxS/MPP-like metallohydrolase"/>
    <property type="match status" value="3"/>
</dbReference>
<dbReference type="RefSeq" id="WP_138219329.1">
    <property type="nucleotide sequence ID" value="NZ_VAUO01000003.1"/>
</dbReference>
<dbReference type="PANTHER" id="PTHR43690:SF34">
    <property type="entry name" value="ZINC PROTEASE PQQL-LIKE"/>
    <property type="match status" value="1"/>
</dbReference>
<evidence type="ECO:0000256" key="4">
    <source>
        <dbReference type="ARBA" id="ARBA00022833"/>
    </source>
</evidence>
<feature type="chain" id="PRO_5024442392" evidence="6">
    <location>
        <begin position="19"/>
        <end position="928"/>
    </location>
</feature>
<dbReference type="Gene3D" id="3.30.830.10">
    <property type="entry name" value="Metalloenzyme, LuxS/M16 peptidase-like"/>
    <property type="match status" value="4"/>
</dbReference>
<evidence type="ECO:0000256" key="3">
    <source>
        <dbReference type="ARBA" id="ARBA00022801"/>
    </source>
</evidence>
<comment type="similarity">
    <text evidence="1">Belongs to the peptidase M16 family.</text>
</comment>
<evidence type="ECO:0000259" key="8">
    <source>
        <dbReference type="Pfam" id="PF05193"/>
    </source>
</evidence>
<accession>A0A5R8Z7V5</accession>
<dbReference type="InterPro" id="IPR011765">
    <property type="entry name" value="Pept_M16_N"/>
</dbReference>
<dbReference type="OrthoDB" id="9811314at2"/>
<dbReference type="Pfam" id="PF00675">
    <property type="entry name" value="Peptidase_M16"/>
    <property type="match status" value="1"/>
</dbReference>
<keyword evidence="5" id="KW-0482">Metalloprotease</keyword>
<feature type="domain" description="Peptidase M16 C-terminal" evidence="8">
    <location>
        <begin position="204"/>
        <end position="380"/>
    </location>
</feature>
<organism evidence="9 10">
    <name type="scientific">Pseudomonas mosselii</name>
    <dbReference type="NCBI Taxonomy" id="78327"/>
    <lineage>
        <taxon>Bacteria</taxon>
        <taxon>Pseudomonadati</taxon>
        <taxon>Pseudomonadota</taxon>
        <taxon>Gammaproteobacteria</taxon>
        <taxon>Pseudomonadales</taxon>
        <taxon>Pseudomonadaceae</taxon>
        <taxon>Pseudomonas</taxon>
    </lineage>
</organism>
<evidence type="ECO:0000313" key="9">
    <source>
        <dbReference type="EMBL" id="TLP61868.1"/>
    </source>
</evidence>
<gene>
    <name evidence="9" type="ORF">FEM01_10275</name>
</gene>
<sequence length="928" mass="103793">MKKLLAGLLGPLLLGACASIPESDAPLPWDSQVVHGQLPNGLAYRLVRDTSQAGRLDLRLTVKAGSVDEADDQVGVAHMVEHLTFHSRAGGERNLRQRMTALGWVQGRHFNAVTNYERTQYLIGPPAGVRQAPQALQALADLVFARDYSAADLERERPIVIEEWRGGLGVAQRMNEQRTASQRVGSAYPGHRTIGNEAAIRSASLASLQAFQDRWYLPNNMVLSAVGDFDPEQLKVQIAQAFGQAKAGEVPDREQRELPLDDTLKIFRLQDPQSGSNQVALLFRLHEPDSRGTTHVALRERLIDRMALAALVDTLRRQPREASVRSLTAQKTLIGEHSTVLGIAASVEGQAHEQALQALLTEIERLRQHGFSKTDLNRQRVHIARLANKAVKQQTPRTFEQWVEQLNNAAVQDRPVIEREAVARRYQKVLGKVRLRDLNARLRLWLQSPDRVLQISAPGNSPLSLPSIAQVQALQAALSAQDLDEPVRKAPVAPAKEPLQMAANPAAASIVERKAFPAQQVEHWRLSNGDRLVWLKRPGPGGKLLLQAESAAGYHLPDAPAWRVQMAAQLAVRSGTVGMPSQGLADWRQKNQATLSVEQRPERLQLSLTAPPEQLLAVVQSYRVSQVASIEPELFEQSRDELLQRLRSRPEDVRSHQESVQRQLRYGADLWQAPDQDTLETLTAQQLDADWLRQVSVPVTYYLMTDLPVEQVEPLVRAGLATIPRSAVAVGGQLALQQPGQRREDLAVALEPRAVLQASSFHEQPWSPEAAVRVAALRELANQRLKEQLRGEASGVYRLRFDSELNPDTQRVESSLSFTCDPARVDELWAMAQRTLASLDVDQAWVDSERRSLLRQETLRREDPQTQFKRLVLSDRRWHDPRYLETQQQLPEALTLAELQQQARQLFPQANQVQLRVLPSASAWEQAR</sequence>
<evidence type="ECO:0000256" key="6">
    <source>
        <dbReference type="SAM" id="SignalP"/>
    </source>
</evidence>
<dbReference type="GO" id="GO:0008237">
    <property type="term" value="F:metallopeptidase activity"/>
    <property type="evidence" value="ECO:0007669"/>
    <property type="project" value="UniProtKB-KW"/>
</dbReference>
<evidence type="ECO:0000259" key="7">
    <source>
        <dbReference type="Pfam" id="PF00675"/>
    </source>
</evidence>
<protein>
    <submittedName>
        <fullName evidence="9">Insulinase family protein</fullName>
    </submittedName>
</protein>